<dbReference type="Pfam" id="PF23098">
    <property type="entry name" value="Beta-prop_NOL10_N"/>
    <property type="match status" value="1"/>
</dbReference>
<dbReference type="Gene3D" id="2.130.10.10">
    <property type="entry name" value="YVTN repeat-like/Quinoprotein amine dehydrogenase"/>
    <property type="match status" value="1"/>
</dbReference>
<feature type="compositionally biased region" description="Basic and acidic residues" evidence="6">
    <location>
        <begin position="667"/>
        <end position="694"/>
    </location>
</feature>
<dbReference type="GO" id="GO:0030686">
    <property type="term" value="C:90S preribosome"/>
    <property type="evidence" value="ECO:0007669"/>
    <property type="project" value="TreeGrafter"/>
</dbReference>
<feature type="compositionally biased region" description="Basic and acidic residues" evidence="6">
    <location>
        <begin position="537"/>
        <end position="553"/>
    </location>
</feature>
<dbReference type="GO" id="GO:0000462">
    <property type="term" value="P:maturation of SSU-rRNA from tricistronic rRNA transcript (SSU-rRNA, 5.8S rRNA, LSU-rRNA)"/>
    <property type="evidence" value="ECO:0007669"/>
    <property type="project" value="TreeGrafter"/>
</dbReference>
<accession>A0AAF3EPG4</accession>
<dbReference type="InterPro" id="IPR036322">
    <property type="entry name" value="WD40_repeat_dom_sf"/>
</dbReference>
<feature type="region of interest" description="Disordered" evidence="6">
    <location>
        <begin position="486"/>
        <end position="606"/>
    </location>
</feature>
<evidence type="ECO:0000256" key="3">
    <source>
        <dbReference type="ARBA" id="ARBA00022574"/>
    </source>
</evidence>
<feature type="compositionally biased region" description="Basic and acidic residues" evidence="6">
    <location>
        <begin position="567"/>
        <end position="576"/>
    </location>
</feature>
<dbReference type="InterPro" id="IPR012580">
    <property type="entry name" value="NUC153"/>
</dbReference>
<dbReference type="PANTHER" id="PTHR14927:SF0">
    <property type="entry name" value="NUCLEOLAR PROTEIN 10"/>
    <property type="match status" value="1"/>
</dbReference>
<dbReference type="InterPro" id="IPR040382">
    <property type="entry name" value="NOL10/Enp2"/>
</dbReference>
<evidence type="ECO:0000313" key="11">
    <source>
        <dbReference type="WBParaSite" id="MBELARI_LOCUS15972"/>
    </source>
</evidence>
<evidence type="ECO:0000256" key="6">
    <source>
        <dbReference type="SAM" id="MobiDB-lite"/>
    </source>
</evidence>
<dbReference type="SUPFAM" id="SSF50978">
    <property type="entry name" value="WD40 repeat-like"/>
    <property type="match status" value="1"/>
</dbReference>
<dbReference type="InterPro" id="IPR015943">
    <property type="entry name" value="WD40/YVTN_repeat-like_dom_sf"/>
</dbReference>
<feature type="domain" description="Nucleolar protein 10-like second" evidence="8">
    <location>
        <begin position="343"/>
        <end position="388"/>
    </location>
</feature>
<comment type="subcellular location">
    <subcellularLocation>
        <location evidence="1">Nucleus</location>
        <location evidence="1">Nucleolus</location>
    </subcellularLocation>
</comment>
<dbReference type="AlphaFoldDB" id="A0AAF3EPG4"/>
<evidence type="ECO:0000256" key="5">
    <source>
        <dbReference type="ARBA" id="ARBA00023242"/>
    </source>
</evidence>
<dbReference type="WBParaSite" id="MBELARI_LOCUS15972">
    <property type="protein sequence ID" value="MBELARI_LOCUS15972"/>
    <property type="gene ID" value="MBELARI_LOCUS15972"/>
</dbReference>
<feature type="domain" description="Nucleolar protein 10-like N-terminal" evidence="9">
    <location>
        <begin position="1"/>
        <end position="175"/>
    </location>
</feature>
<dbReference type="Pfam" id="PF23097">
    <property type="entry name" value="NOL10_2nd"/>
    <property type="match status" value="1"/>
</dbReference>
<feature type="compositionally biased region" description="Basic and acidic residues" evidence="6">
    <location>
        <begin position="515"/>
        <end position="525"/>
    </location>
</feature>
<feature type="compositionally biased region" description="Acidic residues" evidence="6">
    <location>
        <begin position="503"/>
        <end position="514"/>
    </location>
</feature>
<comment type="similarity">
    <text evidence="2">Belongs to the WD repeat NOL10/ENP2 family.</text>
</comment>
<organism evidence="10 11">
    <name type="scientific">Mesorhabditis belari</name>
    <dbReference type="NCBI Taxonomy" id="2138241"/>
    <lineage>
        <taxon>Eukaryota</taxon>
        <taxon>Metazoa</taxon>
        <taxon>Ecdysozoa</taxon>
        <taxon>Nematoda</taxon>
        <taxon>Chromadorea</taxon>
        <taxon>Rhabditida</taxon>
        <taxon>Rhabditina</taxon>
        <taxon>Rhabditomorpha</taxon>
        <taxon>Rhabditoidea</taxon>
        <taxon>Rhabditidae</taxon>
        <taxon>Mesorhabditinae</taxon>
        <taxon>Mesorhabditis</taxon>
    </lineage>
</organism>
<keyword evidence="5" id="KW-0539">Nucleus</keyword>
<feature type="domain" description="NUC153" evidence="7">
    <location>
        <begin position="463"/>
        <end position="487"/>
    </location>
</feature>
<reference evidence="11" key="1">
    <citation type="submission" date="2024-02" db="UniProtKB">
        <authorList>
            <consortium name="WormBaseParasite"/>
        </authorList>
    </citation>
    <scope>IDENTIFICATION</scope>
</reference>
<sequence>MQVSTANDVKIYNLSYGKSIPEWLTSKQRRELTKKNLDVRRRIQLIQNFEMPDVANCMSISKDGRHVFAAGCYKPFLKCFDVEQMSEKFTRGIDEEVIKILNLTDDFQKFVLLEQQRWVELHYSRGRYFRLRIPKFGRDMDLITERSELVISTSGDEIYRLNLEQGEFLEPYRTVECWDHRDKSRVGLLDVASSISDYTNVIAAVTALKFCDPLHFGVGTSSGHVVLYDIRASKPLLVKDMQNDLPIRRIEFVRKEDDNIVLSMDNRAIKIWNERNGRPITAIEPEPSLNDFVLYPNSGMLFIAAEAPRMLQYFCPILGPAPKWCSFLEAITEELEESDKPAVYDDYKFVTEAQLDDLGLKHLIGTQLLRAYMHGFFIDIRLYNKAKLKTQPFAYENYKKRKIREAMEDEREEAAIGVKLKKESEVKVNRELAKKLELDASIANKKKKFAKEKANAAASLLQDPRFAKLFEDEEFEVDETSEIFTSLQSRLEKSQKKKKRPDEDDDDDENDGDDDRNSESDEGHPQTEFFDQLEEEEKVRNNGDVSSDEHNMETDSDEGDLENSNEAEMKRIEKKKERTKRKNELQTQRLERIAAEQETKEKSRPTKFKLYELESGEGTKRFTEADTAEISQTAPLATRRSKLEKAGRMLKVEETPFGGKSVTFTMSDDKQEKVSERQQQKIAEHQLERKEVRRAASKLSRSLDRKRAQRGRRH</sequence>
<proteinExistence type="inferred from homology"/>
<feature type="region of interest" description="Disordered" evidence="6">
    <location>
        <begin position="659"/>
        <end position="714"/>
    </location>
</feature>
<dbReference type="PANTHER" id="PTHR14927">
    <property type="entry name" value="NUCLEOLAR PROTEIN 10"/>
    <property type="match status" value="1"/>
</dbReference>
<dbReference type="GO" id="GO:0032040">
    <property type="term" value="C:small-subunit processome"/>
    <property type="evidence" value="ECO:0007669"/>
    <property type="project" value="TreeGrafter"/>
</dbReference>
<keyword evidence="10" id="KW-1185">Reference proteome</keyword>
<evidence type="ECO:0000256" key="1">
    <source>
        <dbReference type="ARBA" id="ARBA00004604"/>
    </source>
</evidence>
<name>A0AAF3EPG4_9BILA</name>
<evidence type="ECO:0000256" key="4">
    <source>
        <dbReference type="ARBA" id="ARBA00022737"/>
    </source>
</evidence>
<keyword evidence="4" id="KW-0677">Repeat</keyword>
<dbReference type="Pfam" id="PF08159">
    <property type="entry name" value="NUC153"/>
    <property type="match status" value="1"/>
</dbReference>
<dbReference type="Proteomes" id="UP000887575">
    <property type="component" value="Unassembled WGS sequence"/>
</dbReference>
<evidence type="ECO:0000256" key="2">
    <source>
        <dbReference type="ARBA" id="ARBA00005264"/>
    </source>
</evidence>
<evidence type="ECO:0000259" key="9">
    <source>
        <dbReference type="Pfam" id="PF23098"/>
    </source>
</evidence>
<evidence type="ECO:0000313" key="10">
    <source>
        <dbReference type="Proteomes" id="UP000887575"/>
    </source>
</evidence>
<dbReference type="InterPro" id="IPR056551">
    <property type="entry name" value="Beta-prop_NOL10_N"/>
</dbReference>
<feature type="compositionally biased region" description="Basic and acidic residues" evidence="6">
    <location>
        <begin position="589"/>
        <end position="606"/>
    </location>
</feature>
<keyword evidence="3" id="KW-0853">WD repeat</keyword>
<dbReference type="InterPro" id="IPR056550">
    <property type="entry name" value="NOL10_2nd"/>
</dbReference>
<feature type="compositionally biased region" description="Acidic residues" evidence="6">
    <location>
        <begin position="554"/>
        <end position="565"/>
    </location>
</feature>
<evidence type="ECO:0000259" key="8">
    <source>
        <dbReference type="Pfam" id="PF23097"/>
    </source>
</evidence>
<evidence type="ECO:0000259" key="7">
    <source>
        <dbReference type="Pfam" id="PF08159"/>
    </source>
</evidence>
<protein>
    <submittedName>
        <fullName evidence="11">NUC153 domain-containing protein</fullName>
    </submittedName>
</protein>